<dbReference type="EMBL" id="GGEC01087763">
    <property type="protein sequence ID" value="MBX68247.1"/>
    <property type="molecule type" value="Transcribed_RNA"/>
</dbReference>
<evidence type="ECO:0000313" key="1">
    <source>
        <dbReference type="EMBL" id="MBX68247.1"/>
    </source>
</evidence>
<reference evidence="1" key="1">
    <citation type="submission" date="2018-02" db="EMBL/GenBank/DDBJ databases">
        <title>Rhizophora mucronata_Transcriptome.</title>
        <authorList>
            <person name="Meera S.P."/>
            <person name="Sreeshan A."/>
            <person name="Augustine A."/>
        </authorList>
    </citation>
    <scope>NUCLEOTIDE SEQUENCE</scope>
    <source>
        <tissue evidence="1">Leaf</tissue>
    </source>
</reference>
<organism evidence="1">
    <name type="scientific">Rhizophora mucronata</name>
    <name type="common">Asiatic mangrove</name>
    <dbReference type="NCBI Taxonomy" id="61149"/>
    <lineage>
        <taxon>Eukaryota</taxon>
        <taxon>Viridiplantae</taxon>
        <taxon>Streptophyta</taxon>
        <taxon>Embryophyta</taxon>
        <taxon>Tracheophyta</taxon>
        <taxon>Spermatophyta</taxon>
        <taxon>Magnoliopsida</taxon>
        <taxon>eudicotyledons</taxon>
        <taxon>Gunneridae</taxon>
        <taxon>Pentapetalae</taxon>
        <taxon>rosids</taxon>
        <taxon>fabids</taxon>
        <taxon>Malpighiales</taxon>
        <taxon>Rhizophoraceae</taxon>
        <taxon>Rhizophora</taxon>
    </lineage>
</organism>
<sequence length="24" mass="2747">MFLLLSIYFSSIQQATMDLSRPGQ</sequence>
<protein>
    <submittedName>
        <fullName evidence="1">Uncharacterized protein</fullName>
    </submittedName>
</protein>
<proteinExistence type="predicted"/>
<name>A0A2P2QMW4_RHIMU</name>
<dbReference type="AlphaFoldDB" id="A0A2P2QMW4"/>
<accession>A0A2P2QMW4</accession>